<dbReference type="InterPro" id="IPR014710">
    <property type="entry name" value="RmlC-like_jellyroll"/>
</dbReference>
<evidence type="ECO:0000259" key="1">
    <source>
        <dbReference type="PROSITE" id="PS50042"/>
    </source>
</evidence>
<dbReference type="GeneID" id="99985999"/>
<gene>
    <name evidence="2" type="ORF">SAMN05216290_1268</name>
</gene>
<dbReference type="STRING" id="1267423.SAMN05216290_1268"/>
<keyword evidence="2" id="KW-0808">Transferase</keyword>
<dbReference type="RefSeq" id="WP_090257665.1">
    <property type="nucleotide sequence ID" value="NZ_FOIR01000001.1"/>
</dbReference>
<protein>
    <submittedName>
        <fullName evidence="2">cAMP-binding domain of CRP or a regulatory subunit of cAMP-dependent protein kinases</fullName>
    </submittedName>
</protein>
<dbReference type="InterPro" id="IPR000595">
    <property type="entry name" value="cNMP-bd_dom"/>
</dbReference>
<feature type="domain" description="Cyclic nucleotide-binding" evidence="1">
    <location>
        <begin position="14"/>
        <end position="82"/>
    </location>
</feature>
<keyword evidence="3" id="KW-1185">Reference proteome</keyword>
<dbReference type="GO" id="GO:0016301">
    <property type="term" value="F:kinase activity"/>
    <property type="evidence" value="ECO:0007669"/>
    <property type="project" value="UniProtKB-KW"/>
</dbReference>
<proteinExistence type="predicted"/>
<dbReference type="AlphaFoldDB" id="A0A1I0NK94"/>
<name>A0A1I0NK94_9BACT</name>
<dbReference type="EMBL" id="FOIR01000001">
    <property type="protein sequence ID" value="SEW01820.1"/>
    <property type="molecule type" value="Genomic_DNA"/>
</dbReference>
<dbReference type="Proteomes" id="UP000199437">
    <property type="component" value="Unassembled WGS sequence"/>
</dbReference>
<dbReference type="InterPro" id="IPR018490">
    <property type="entry name" value="cNMP-bd_dom_sf"/>
</dbReference>
<dbReference type="PROSITE" id="PS50042">
    <property type="entry name" value="CNMP_BINDING_3"/>
    <property type="match status" value="1"/>
</dbReference>
<keyword evidence="2" id="KW-0418">Kinase</keyword>
<accession>A0A1I0NK94</accession>
<dbReference type="SUPFAM" id="SSF51206">
    <property type="entry name" value="cAMP-binding domain-like"/>
    <property type="match status" value="1"/>
</dbReference>
<dbReference type="Gene3D" id="2.60.120.10">
    <property type="entry name" value="Jelly Rolls"/>
    <property type="match status" value="1"/>
</dbReference>
<evidence type="ECO:0000313" key="3">
    <source>
        <dbReference type="Proteomes" id="UP000199437"/>
    </source>
</evidence>
<sequence>MEEALIGLRKSFEKFIPLSDKEWNSIHTEWKPFQYEKGLIITQTGEVEKYFYYVHDGLMRGYFEKQGTEYNMGFTYNGDYSGVYDSFVFQKPADWYLETLEETSGLRISYHQLEVLYQQVPILKEWTFKFNQQVMFGLGVFIRSLLADSAEEKFERLMTQSPHIIQIVPQKHLASYLGMTPETFSRMRRKWAT</sequence>
<evidence type="ECO:0000313" key="2">
    <source>
        <dbReference type="EMBL" id="SEW01820.1"/>
    </source>
</evidence>
<organism evidence="2 3">
    <name type="scientific">Roseivirga pacifica</name>
    <dbReference type="NCBI Taxonomy" id="1267423"/>
    <lineage>
        <taxon>Bacteria</taxon>
        <taxon>Pseudomonadati</taxon>
        <taxon>Bacteroidota</taxon>
        <taxon>Cytophagia</taxon>
        <taxon>Cytophagales</taxon>
        <taxon>Roseivirgaceae</taxon>
        <taxon>Roseivirga</taxon>
    </lineage>
</organism>
<dbReference type="OrthoDB" id="792939at2"/>
<dbReference type="Pfam" id="PF00027">
    <property type="entry name" value="cNMP_binding"/>
    <property type="match status" value="1"/>
</dbReference>
<reference evidence="3" key="1">
    <citation type="submission" date="2016-10" db="EMBL/GenBank/DDBJ databases">
        <authorList>
            <person name="Varghese N."/>
            <person name="Submissions S."/>
        </authorList>
    </citation>
    <scope>NUCLEOTIDE SEQUENCE [LARGE SCALE GENOMIC DNA]</scope>
    <source>
        <strain evidence="3">CGMCC 1.12402</strain>
    </source>
</reference>